<evidence type="ECO:0000256" key="2">
    <source>
        <dbReference type="ARBA" id="ARBA00022679"/>
    </source>
</evidence>
<evidence type="ECO:0000313" key="5">
    <source>
        <dbReference type="EMBL" id="MBD8875576.1"/>
    </source>
</evidence>
<dbReference type="Gene3D" id="3.40.1190.20">
    <property type="match status" value="1"/>
</dbReference>
<reference evidence="5 6" key="1">
    <citation type="submission" date="2020-09" db="EMBL/GenBank/DDBJ databases">
        <title>The genome sequence of type strain Labrenzia polysiphoniae KACC 19711.</title>
        <authorList>
            <person name="Liu Y."/>
        </authorList>
    </citation>
    <scope>NUCLEOTIDE SEQUENCE [LARGE SCALE GENOMIC DNA]</scope>
    <source>
        <strain evidence="5 6">KACC 19711</strain>
    </source>
</reference>
<dbReference type="CDD" id="cd01166">
    <property type="entry name" value="KdgK"/>
    <property type="match status" value="1"/>
</dbReference>
<dbReference type="EC" id="2.7.1.92" evidence="5"/>
<comment type="similarity">
    <text evidence="1">Belongs to the carbohydrate kinase PfkB family.</text>
</comment>
<dbReference type="PANTHER" id="PTHR43085">
    <property type="entry name" value="HEXOKINASE FAMILY MEMBER"/>
    <property type="match status" value="1"/>
</dbReference>
<organism evidence="5 6">
    <name type="scientific">Roseibium polysiphoniae</name>
    <dbReference type="NCBI Taxonomy" id="2571221"/>
    <lineage>
        <taxon>Bacteria</taxon>
        <taxon>Pseudomonadati</taxon>
        <taxon>Pseudomonadota</taxon>
        <taxon>Alphaproteobacteria</taxon>
        <taxon>Hyphomicrobiales</taxon>
        <taxon>Stappiaceae</taxon>
        <taxon>Roseibium</taxon>
    </lineage>
</organism>
<keyword evidence="2 5" id="KW-0808">Transferase</keyword>
<dbReference type="RefSeq" id="WP_192107803.1">
    <property type="nucleotide sequence ID" value="NZ_JACYXJ010000002.1"/>
</dbReference>
<protein>
    <submittedName>
        <fullName evidence="5">5-dehydro-2-deoxygluconokinase</fullName>
        <ecNumber evidence="5">2.7.1.92</ecNumber>
    </submittedName>
</protein>
<dbReference type="Pfam" id="PF00294">
    <property type="entry name" value="PfkB"/>
    <property type="match status" value="1"/>
</dbReference>
<dbReference type="InterPro" id="IPR050306">
    <property type="entry name" value="PfkB_Carbo_kinase"/>
</dbReference>
<comment type="caution">
    <text evidence="5">The sequence shown here is derived from an EMBL/GenBank/DDBJ whole genome shotgun (WGS) entry which is preliminary data.</text>
</comment>
<dbReference type="InterPro" id="IPR011611">
    <property type="entry name" value="PfkB_dom"/>
</dbReference>
<evidence type="ECO:0000313" key="6">
    <source>
        <dbReference type="Proteomes" id="UP000615687"/>
    </source>
</evidence>
<proteinExistence type="inferred from homology"/>
<evidence type="ECO:0000259" key="4">
    <source>
        <dbReference type="Pfam" id="PF00294"/>
    </source>
</evidence>
<dbReference type="SUPFAM" id="SSF53613">
    <property type="entry name" value="Ribokinase-like"/>
    <property type="match status" value="1"/>
</dbReference>
<dbReference type="PANTHER" id="PTHR43085:SF49">
    <property type="entry name" value="5-DEHYDRO-2-DEOXYGLUCONOKINASE"/>
    <property type="match status" value="1"/>
</dbReference>
<dbReference type="GO" id="GO:0047590">
    <property type="term" value="F:5-dehydro-2-deoxygluconokinase activity"/>
    <property type="evidence" value="ECO:0007669"/>
    <property type="project" value="UniProtKB-EC"/>
</dbReference>
<dbReference type="InterPro" id="IPR030830">
    <property type="entry name" value="Myo_inos_IolC"/>
</dbReference>
<dbReference type="NCBIfam" id="TIGR04382">
    <property type="entry name" value="myo_inos_iolC_N"/>
    <property type="match status" value="1"/>
</dbReference>
<name>A0ABR9C6P2_9HYPH</name>
<accession>A0ABR9C6P2</accession>
<feature type="domain" description="Carbohydrate kinase PfkB" evidence="4">
    <location>
        <begin position="12"/>
        <end position="308"/>
    </location>
</feature>
<gene>
    <name evidence="5" type="primary">iolC</name>
    <name evidence="5" type="ORF">IG617_04655</name>
</gene>
<dbReference type="Proteomes" id="UP000615687">
    <property type="component" value="Unassembled WGS sequence"/>
</dbReference>
<evidence type="ECO:0000256" key="3">
    <source>
        <dbReference type="ARBA" id="ARBA00022777"/>
    </source>
</evidence>
<dbReference type="InterPro" id="IPR029056">
    <property type="entry name" value="Ribokinase-like"/>
</dbReference>
<dbReference type="EMBL" id="JACYXJ010000002">
    <property type="protein sequence ID" value="MBD8875576.1"/>
    <property type="molecule type" value="Genomic_DNA"/>
</dbReference>
<evidence type="ECO:0000256" key="1">
    <source>
        <dbReference type="ARBA" id="ARBA00010688"/>
    </source>
</evidence>
<sequence length="325" mass="34416">MALSGIAKRNFLIIGRVGMDLSPEPAGTRTREATSMMVAMGGSSANTAAGLVKLGCKAALVTVVSDDSIGWYCEGQLDHYGIDLSHVRRIKGEERTSLAVYETRVEEHQSVIYRNNAADFQMSIEDVEAIDYTAYGALITAGTVFAAEPSRSATFRAFELAKAAGIPIIFDVDYRPYSWPSPEIAEEVLSRAGDLSDVIVGNDEEFGFMAGDVSKGLYKARALASSTADIVVYKMGPEGAVTLQAEEEIRTGIYPAKAVKPTGAGDSFMAGFLASLADGHALKEAVLRGSACASIVVARPGCAPAMPTPQELETFLASHPGPTTF</sequence>
<keyword evidence="6" id="KW-1185">Reference proteome</keyword>
<dbReference type="PROSITE" id="PS00584">
    <property type="entry name" value="PFKB_KINASES_2"/>
    <property type="match status" value="1"/>
</dbReference>
<dbReference type="InterPro" id="IPR002173">
    <property type="entry name" value="Carboh/pur_kinase_PfkB_CS"/>
</dbReference>
<keyword evidence="3" id="KW-0418">Kinase</keyword>